<comment type="caution">
    <text evidence="2">The sequence shown here is derived from an EMBL/GenBank/DDBJ whole genome shotgun (WGS) entry which is preliminary data.</text>
</comment>
<feature type="region of interest" description="Disordered" evidence="1">
    <location>
        <begin position="101"/>
        <end position="126"/>
    </location>
</feature>
<dbReference type="EMBL" id="SOYY01000021">
    <property type="protein sequence ID" value="KAA0706206.1"/>
    <property type="molecule type" value="Genomic_DNA"/>
</dbReference>
<accession>A0A5A9NAW4</accession>
<keyword evidence="3" id="KW-1185">Reference proteome</keyword>
<sequence length="180" mass="19416">MNVQESSSHYGPAHNIIHQTETDNERGGVKLSKLRADLLFFGAESQSLAPLGRSHPLSFGLPSRAAAGRPQCLSAGEELCVAFVACLSACDAFGHKREFETRKKPNGDKSLGEGNRRPTASGDLPDEVVRAYEKTRSDGQTMVRRVNATMMSEKSGGQLCQQHLKARGVCLVNAFTSGLL</sequence>
<evidence type="ECO:0000256" key="1">
    <source>
        <dbReference type="SAM" id="MobiDB-lite"/>
    </source>
</evidence>
<reference evidence="2 3" key="1">
    <citation type="journal article" date="2019" name="Mol. Ecol. Resour.">
        <title>Chromosome-level genome assembly of Triplophysa tibetana, a fish adapted to the harsh high-altitude environment of the Tibetan Plateau.</title>
        <authorList>
            <person name="Yang X."/>
            <person name="Liu H."/>
            <person name="Ma Z."/>
            <person name="Zou Y."/>
            <person name="Zou M."/>
            <person name="Mao Y."/>
            <person name="Li X."/>
            <person name="Wang H."/>
            <person name="Chen T."/>
            <person name="Wang W."/>
            <person name="Yang R."/>
        </authorList>
    </citation>
    <scope>NUCLEOTIDE SEQUENCE [LARGE SCALE GENOMIC DNA]</scope>
    <source>
        <strain evidence="2">TTIB1903HZAU</strain>
        <tissue evidence="2">Muscle</tissue>
    </source>
</reference>
<evidence type="ECO:0000313" key="3">
    <source>
        <dbReference type="Proteomes" id="UP000324632"/>
    </source>
</evidence>
<proteinExistence type="predicted"/>
<feature type="region of interest" description="Disordered" evidence="1">
    <location>
        <begin position="1"/>
        <end position="24"/>
    </location>
</feature>
<dbReference type="AlphaFoldDB" id="A0A5A9NAW4"/>
<protein>
    <submittedName>
        <fullName evidence="2">Uncharacterized protein</fullName>
    </submittedName>
</protein>
<dbReference type="Proteomes" id="UP000324632">
    <property type="component" value="Chromosome 21"/>
</dbReference>
<gene>
    <name evidence="2" type="ORF">E1301_Tti019725</name>
</gene>
<organism evidence="2 3">
    <name type="scientific">Triplophysa tibetana</name>
    <dbReference type="NCBI Taxonomy" id="1572043"/>
    <lineage>
        <taxon>Eukaryota</taxon>
        <taxon>Metazoa</taxon>
        <taxon>Chordata</taxon>
        <taxon>Craniata</taxon>
        <taxon>Vertebrata</taxon>
        <taxon>Euteleostomi</taxon>
        <taxon>Actinopterygii</taxon>
        <taxon>Neopterygii</taxon>
        <taxon>Teleostei</taxon>
        <taxon>Ostariophysi</taxon>
        <taxon>Cypriniformes</taxon>
        <taxon>Nemacheilidae</taxon>
        <taxon>Triplophysa</taxon>
    </lineage>
</organism>
<name>A0A5A9NAW4_9TELE</name>
<evidence type="ECO:0000313" key="2">
    <source>
        <dbReference type="EMBL" id="KAA0706206.1"/>
    </source>
</evidence>
<feature type="compositionally biased region" description="Basic and acidic residues" evidence="1">
    <location>
        <begin position="101"/>
        <end position="116"/>
    </location>
</feature>